<evidence type="ECO:0000256" key="5">
    <source>
        <dbReference type="ARBA" id="ARBA00022840"/>
    </source>
</evidence>
<keyword evidence="9" id="KW-1185">Reference proteome</keyword>
<evidence type="ECO:0000256" key="1">
    <source>
        <dbReference type="ARBA" id="ARBA00005417"/>
    </source>
</evidence>
<keyword evidence="5 8" id="KW-0067">ATP-binding</keyword>
<evidence type="ECO:0000256" key="6">
    <source>
        <dbReference type="ARBA" id="ARBA00023136"/>
    </source>
</evidence>
<protein>
    <submittedName>
        <fullName evidence="8">ABC transporter ATP-binding protein</fullName>
    </submittedName>
</protein>
<proteinExistence type="inferred from homology"/>
<evidence type="ECO:0000313" key="9">
    <source>
        <dbReference type="Proteomes" id="UP000094969"/>
    </source>
</evidence>
<comment type="similarity">
    <text evidence="1">Belongs to the ABC transporter superfamily.</text>
</comment>
<evidence type="ECO:0000256" key="4">
    <source>
        <dbReference type="ARBA" id="ARBA00022741"/>
    </source>
</evidence>
<dbReference type="CDD" id="cd03259">
    <property type="entry name" value="ABC_Carb_Solutes_like"/>
    <property type="match status" value="1"/>
</dbReference>
<gene>
    <name evidence="8" type="ORF">BHK69_06405</name>
</gene>
<dbReference type="SUPFAM" id="SSF52540">
    <property type="entry name" value="P-loop containing nucleoside triphosphate hydrolases"/>
    <property type="match status" value="1"/>
</dbReference>
<accession>A0A1D7TYF6</accession>
<evidence type="ECO:0000256" key="2">
    <source>
        <dbReference type="ARBA" id="ARBA00022448"/>
    </source>
</evidence>
<evidence type="ECO:0000256" key="3">
    <source>
        <dbReference type="ARBA" id="ARBA00022475"/>
    </source>
</evidence>
<dbReference type="InterPro" id="IPR012340">
    <property type="entry name" value="NA-bd_OB-fold"/>
</dbReference>
<dbReference type="AlphaFoldDB" id="A0A1D7TYF6"/>
<dbReference type="OrthoDB" id="9767663at2"/>
<dbReference type="Proteomes" id="UP000094969">
    <property type="component" value="Chromosome"/>
</dbReference>
<dbReference type="GO" id="GO:0016887">
    <property type="term" value="F:ATP hydrolysis activity"/>
    <property type="evidence" value="ECO:0007669"/>
    <property type="project" value="InterPro"/>
</dbReference>
<keyword evidence="4" id="KW-0547">Nucleotide-binding</keyword>
<dbReference type="InterPro" id="IPR047641">
    <property type="entry name" value="ABC_transpr_MalK/UgpC-like"/>
</dbReference>
<dbReference type="PANTHER" id="PTHR43875:SF14">
    <property type="entry name" value="ABC TRANSPORTER ATP-BINDING PROTEIN"/>
    <property type="match status" value="1"/>
</dbReference>
<reference evidence="8 9" key="1">
    <citation type="journal article" date="2015" name="Antonie Van Leeuwenhoek">
        <title>Bosea vaviloviae sp. nov., a new species of slow-growing rhizobia isolated from nodules of the relict species Vavilovia formosa (Stev.) Fed.</title>
        <authorList>
            <person name="Safronova V.I."/>
            <person name="Kuznetsova I.G."/>
            <person name="Sazanova A.L."/>
            <person name="Kimeklis A.K."/>
            <person name="Belimov A.A."/>
            <person name="Andronov E.E."/>
            <person name="Pinaev A.G."/>
            <person name="Chizhevskaya E.P."/>
            <person name="Pukhaev A.R."/>
            <person name="Popov K.P."/>
            <person name="Willems A."/>
            <person name="Tikhonovich I.A."/>
        </authorList>
    </citation>
    <scope>NUCLEOTIDE SEQUENCE [LARGE SCALE GENOMIC DNA]</scope>
    <source>
        <strain evidence="8 9">Vaf18</strain>
    </source>
</reference>
<feature type="domain" description="ABC transporter" evidence="7">
    <location>
        <begin position="3"/>
        <end position="233"/>
    </location>
</feature>
<evidence type="ECO:0000259" key="7">
    <source>
        <dbReference type="PROSITE" id="PS50893"/>
    </source>
</evidence>
<sequence>MSLVLDNVGLARGGQDLLSGISLTLPKGSLNVLLGATLAGKTSLMRLMAGLDAPTTGRVLVGGRDVTGLPVQKRDVAMVYQQFINYPSLSVYENIASPLRVARLGADEIAARVRAAAGLLRLEPYLQRKPLELSGGQQQRTAIARALVKRAELVLLDEPLANLDYKLREELREELPRIFAESGAIFVYATTEPSEALLLGGATATLFQGKVTQFGPTAQVYRQPHDLVTAQVFSDPPLNVLSGRKQGGEVTLATGASVPAAGAFAAVPDGRYSIGFRAHHLALDPLPAPAIALSATVSVSEITGSESYVHLDLGAHRLVALVPGVRRLEPGSAVTAWLDPRRIFLFDESGALAASAVAKAA</sequence>
<dbReference type="Gene3D" id="2.40.50.140">
    <property type="entry name" value="Nucleic acid-binding proteins"/>
    <property type="match status" value="1"/>
</dbReference>
<dbReference type="SUPFAM" id="SSF50331">
    <property type="entry name" value="MOP-like"/>
    <property type="match status" value="1"/>
</dbReference>
<dbReference type="Pfam" id="PF03459">
    <property type="entry name" value="TOBE"/>
    <property type="match status" value="1"/>
</dbReference>
<keyword evidence="2" id="KW-0813">Transport</keyword>
<dbReference type="STRING" id="1526658.BHK69_06405"/>
<dbReference type="InterPro" id="IPR015853">
    <property type="entry name" value="ABC_transpr_FbpC"/>
</dbReference>
<dbReference type="Gene3D" id="2.40.50.100">
    <property type="match status" value="1"/>
</dbReference>
<dbReference type="InterPro" id="IPR027417">
    <property type="entry name" value="P-loop_NTPase"/>
</dbReference>
<dbReference type="InterPro" id="IPR003593">
    <property type="entry name" value="AAA+_ATPase"/>
</dbReference>
<dbReference type="Pfam" id="PF00005">
    <property type="entry name" value="ABC_tran"/>
    <property type="match status" value="1"/>
</dbReference>
<keyword evidence="3" id="KW-1003">Cell membrane</keyword>
<dbReference type="SMART" id="SM00382">
    <property type="entry name" value="AAA"/>
    <property type="match status" value="1"/>
</dbReference>
<name>A0A1D7TYF6_9HYPH</name>
<dbReference type="EMBL" id="CP017147">
    <property type="protein sequence ID" value="AOO80147.1"/>
    <property type="molecule type" value="Genomic_DNA"/>
</dbReference>
<organism evidence="8 9">
    <name type="scientific">Bosea vaviloviae</name>
    <dbReference type="NCBI Taxonomy" id="1526658"/>
    <lineage>
        <taxon>Bacteria</taxon>
        <taxon>Pseudomonadati</taxon>
        <taxon>Pseudomonadota</taxon>
        <taxon>Alphaproteobacteria</taxon>
        <taxon>Hyphomicrobiales</taxon>
        <taxon>Boseaceae</taxon>
        <taxon>Bosea</taxon>
    </lineage>
</organism>
<dbReference type="PROSITE" id="PS50893">
    <property type="entry name" value="ABC_TRANSPORTER_2"/>
    <property type="match status" value="1"/>
</dbReference>
<dbReference type="InterPro" id="IPR003439">
    <property type="entry name" value="ABC_transporter-like_ATP-bd"/>
</dbReference>
<dbReference type="RefSeq" id="WP_069689368.1">
    <property type="nucleotide sequence ID" value="NZ_CP017147.1"/>
</dbReference>
<evidence type="ECO:0000313" key="8">
    <source>
        <dbReference type="EMBL" id="AOO80147.1"/>
    </source>
</evidence>
<dbReference type="InterPro" id="IPR008995">
    <property type="entry name" value="Mo/tungstate-bd_C_term_dom"/>
</dbReference>
<dbReference type="GO" id="GO:0015408">
    <property type="term" value="F:ABC-type ferric iron transporter activity"/>
    <property type="evidence" value="ECO:0007669"/>
    <property type="project" value="InterPro"/>
</dbReference>
<keyword evidence="6" id="KW-0472">Membrane</keyword>
<dbReference type="PANTHER" id="PTHR43875">
    <property type="entry name" value="MALTODEXTRIN IMPORT ATP-BINDING PROTEIN MSMX"/>
    <property type="match status" value="1"/>
</dbReference>
<dbReference type="InterPro" id="IPR005116">
    <property type="entry name" value="Transp-assoc_OB_typ1"/>
</dbReference>
<dbReference type="KEGG" id="bvv:BHK69_06405"/>
<dbReference type="GO" id="GO:0005524">
    <property type="term" value="F:ATP binding"/>
    <property type="evidence" value="ECO:0007669"/>
    <property type="project" value="UniProtKB-KW"/>
</dbReference>
<dbReference type="Gene3D" id="3.40.50.300">
    <property type="entry name" value="P-loop containing nucleotide triphosphate hydrolases"/>
    <property type="match status" value="1"/>
</dbReference>
<dbReference type="GO" id="GO:0055052">
    <property type="term" value="C:ATP-binding cassette (ABC) transporter complex, substrate-binding subunit-containing"/>
    <property type="evidence" value="ECO:0007669"/>
    <property type="project" value="TreeGrafter"/>
</dbReference>